<dbReference type="InterPro" id="IPR011044">
    <property type="entry name" value="Quino_amine_DH_bsu"/>
</dbReference>
<evidence type="ECO:0000256" key="1">
    <source>
        <dbReference type="SAM" id="MobiDB-lite"/>
    </source>
</evidence>
<dbReference type="RefSeq" id="WP_041018196.1">
    <property type="nucleotide sequence ID" value="NZ_CCEJ010000009.1"/>
</dbReference>
<dbReference type="EMBL" id="CCEJ010000009">
    <property type="protein sequence ID" value="CDR34635.1"/>
    <property type="molecule type" value="Genomic_DNA"/>
</dbReference>
<protein>
    <submittedName>
        <fullName evidence="3">F-box domain-containing protein</fullName>
    </submittedName>
</protein>
<gene>
    <name evidence="3" type="ORF">CSEC_1826</name>
</gene>
<dbReference type="InterPro" id="IPR001810">
    <property type="entry name" value="F-box_dom"/>
</dbReference>
<evidence type="ECO:0000313" key="4">
    <source>
        <dbReference type="Proteomes" id="UP000031552"/>
    </source>
</evidence>
<keyword evidence="4" id="KW-1185">Reference proteome</keyword>
<dbReference type="Gene3D" id="1.20.1280.50">
    <property type="match status" value="1"/>
</dbReference>
<dbReference type="SMART" id="SM00256">
    <property type="entry name" value="FBOX"/>
    <property type="match status" value="1"/>
</dbReference>
<sequence length="491" mass="56407">MNIERSFPLPNELTFQIFTFLDVKNLIAASKVCKEWKEIANDDCLWKLFLDKTKSLPPFRPNDPYFLKNFVIKSELGLFKLNLNPRFLNRCNENLINSLSQIKQAKNLCNVGLPLATVSHENCVVELEFLRMDEERNLAIFLGDHKFIFKNTENKIVQEIPFPVIAPAEFCILKNWAVFVGKKGHDKEKTGCYALNFKTGRVTRLIRSKKNKGTDSKKTSGNNPIRPKTFEETGPYLSCKLGDTSLAVWKINPKSKCKTPITILDGINGETNYLNVSYDKIIRQANNQIQIFSLATKKLLYSKPLPDLDYLLDCKDQNLIFSNGQEIYHIDLSLEKIEEASFNSSVETPITNHKISALCFAKNGYLWGTNWGAIYFNDLKSFEKPDCISFTWCDDHIKFLSSSEDFAAAIRNNTLLFINLRNFKTFSFEFLKGEKVETIQCLNSRLFIKTNYAHFCYDLDVKYVPETMTEKALSTGKQILSGFNLNLFKVF</sequence>
<feature type="domain" description="F-box" evidence="2">
    <location>
        <begin position="3"/>
        <end position="49"/>
    </location>
</feature>
<comment type="caution">
    <text evidence="3">The sequence shown here is derived from an EMBL/GenBank/DDBJ whole genome shotgun (WGS) entry which is preliminary data.</text>
</comment>
<accession>A0A090D2G7</accession>
<dbReference type="Pfam" id="PF12937">
    <property type="entry name" value="F-box-like"/>
    <property type="match status" value="1"/>
</dbReference>
<dbReference type="AlphaFoldDB" id="A0A090D2G7"/>
<dbReference type="Proteomes" id="UP000031552">
    <property type="component" value="Unassembled WGS sequence"/>
</dbReference>
<reference evidence="3" key="2">
    <citation type="submission" date="2014-09" db="EMBL/GenBank/DDBJ databases">
        <title>Criblamydia sequanensis harbors a mega-plasmid encoding arsenite resistance.</title>
        <authorList>
            <person name="Bertelli C."/>
            <person name="Goesmann A."/>
            <person name="Greub G."/>
        </authorList>
    </citation>
    <scope>NUCLEOTIDE SEQUENCE [LARGE SCALE GENOMIC DNA]</scope>
    <source>
        <strain evidence="3">CRIB-18</strain>
    </source>
</reference>
<dbReference type="PROSITE" id="PS50181">
    <property type="entry name" value="FBOX"/>
    <property type="match status" value="1"/>
</dbReference>
<evidence type="ECO:0000259" key="2">
    <source>
        <dbReference type="PROSITE" id="PS50181"/>
    </source>
</evidence>
<reference evidence="3" key="1">
    <citation type="submission" date="2013-12" db="EMBL/GenBank/DDBJ databases">
        <authorList>
            <person name="Linke B."/>
        </authorList>
    </citation>
    <scope>NUCLEOTIDE SEQUENCE [LARGE SCALE GENOMIC DNA]</scope>
    <source>
        <strain evidence="3">CRIB-18</strain>
    </source>
</reference>
<dbReference type="InterPro" id="IPR036047">
    <property type="entry name" value="F-box-like_dom_sf"/>
</dbReference>
<proteinExistence type="predicted"/>
<organism evidence="3 4">
    <name type="scientific">Candidatus Criblamydia sequanensis CRIB-18</name>
    <dbReference type="NCBI Taxonomy" id="1437425"/>
    <lineage>
        <taxon>Bacteria</taxon>
        <taxon>Pseudomonadati</taxon>
        <taxon>Chlamydiota</taxon>
        <taxon>Chlamydiia</taxon>
        <taxon>Parachlamydiales</taxon>
        <taxon>Candidatus Criblamydiaceae</taxon>
        <taxon>Candidatus Criblamydia</taxon>
    </lineage>
</organism>
<feature type="region of interest" description="Disordered" evidence="1">
    <location>
        <begin position="208"/>
        <end position="227"/>
    </location>
</feature>
<evidence type="ECO:0000313" key="3">
    <source>
        <dbReference type="EMBL" id="CDR34635.1"/>
    </source>
</evidence>
<dbReference type="SUPFAM" id="SSF50969">
    <property type="entry name" value="YVTN repeat-like/Quinoprotein amine dehydrogenase"/>
    <property type="match status" value="1"/>
</dbReference>
<name>A0A090D2G7_9BACT</name>
<dbReference type="SUPFAM" id="SSF81383">
    <property type="entry name" value="F-box domain"/>
    <property type="match status" value="1"/>
</dbReference>